<evidence type="ECO:0000256" key="11">
    <source>
        <dbReference type="ARBA" id="ARBA00022840"/>
    </source>
</evidence>
<keyword evidence="5 16" id="KW-0963">Cytoplasm</keyword>
<dbReference type="PROSITE" id="PS50886">
    <property type="entry name" value="TRBD"/>
    <property type="match status" value="1"/>
</dbReference>
<dbReference type="RefSeq" id="WP_093370959.1">
    <property type="nucleotide sequence ID" value="NZ_FOQA01000003.1"/>
</dbReference>
<dbReference type="Pfam" id="PF19303">
    <property type="entry name" value="Anticodon_3"/>
    <property type="match status" value="1"/>
</dbReference>
<evidence type="ECO:0000256" key="14">
    <source>
        <dbReference type="ARBA" id="ARBA00023146"/>
    </source>
</evidence>
<dbReference type="Gene3D" id="3.40.50.620">
    <property type="entry name" value="HUPs"/>
    <property type="match status" value="1"/>
</dbReference>
<comment type="subcellular location">
    <subcellularLocation>
        <location evidence="2 16">Cytoplasm</location>
    </subcellularLocation>
</comment>
<evidence type="ECO:0000256" key="7">
    <source>
        <dbReference type="ARBA" id="ARBA00022598"/>
    </source>
</evidence>
<feature type="binding site" evidence="16">
    <location>
        <position position="137"/>
    </location>
    <ligand>
        <name>Zn(2+)</name>
        <dbReference type="ChEBI" id="CHEBI:29105"/>
    </ligand>
</feature>
<evidence type="ECO:0000256" key="3">
    <source>
        <dbReference type="ARBA" id="ARBA00006590"/>
    </source>
</evidence>
<evidence type="ECO:0000313" key="19">
    <source>
        <dbReference type="EMBL" id="SFH78943.1"/>
    </source>
</evidence>
<evidence type="ECO:0000259" key="18">
    <source>
        <dbReference type="PROSITE" id="PS50886"/>
    </source>
</evidence>
<keyword evidence="14 16" id="KW-0030">Aminoacyl-tRNA synthetase</keyword>
<dbReference type="Pfam" id="PF01588">
    <property type="entry name" value="tRNA_bind"/>
    <property type="match status" value="1"/>
</dbReference>
<feature type="region of interest" description="Disordered" evidence="17">
    <location>
        <begin position="542"/>
        <end position="568"/>
    </location>
</feature>
<comment type="similarity">
    <text evidence="3 16">Belongs to the class-I aminoacyl-tRNA synthetase family. MetG type 2A subfamily.</text>
</comment>
<evidence type="ECO:0000256" key="6">
    <source>
        <dbReference type="ARBA" id="ARBA00022555"/>
    </source>
</evidence>
<keyword evidence="13 16" id="KW-0648">Protein biosynthesis</keyword>
<dbReference type="InterPro" id="IPR012340">
    <property type="entry name" value="NA-bd_OB-fold"/>
</dbReference>
<dbReference type="GO" id="GO:0046872">
    <property type="term" value="F:metal ion binding"/>
    <property type="evidence" value="ECO:0007669"/>
    <property type="project" value="UniProtKB-KW"/>
</dbReference>
<dbReference type="Gene3D" id="1.10.730.10">
    <property type="entry name" value="Isoleucyl-tRNA Synthetase, Domain 1"/>
    <property type="match status" value="1"/>
</dbReference>
<feature type="binding site" evidence="16">
    <location>
        <position position="155"/>
    </location>
    <ligand>
        <name>Zn(2+)</name>
        <dbReference type="ChEBI" id="CHEBI:29105"/>
    </ligand>
</feature>
<evidence type="ECO:0000256" key="13">
    <source>
        <dbReference type="ARBA" id="ARBA00022917"/>
    </source>
</evidence>
<feature type="short sequence motif" description="'KMSKS' region" evidence="16">
    <location>
        <begin position="309"/>
        <end position="313"/>
    </location>
</feature>
<dbReference type="InterPro" id="IPR015413">
    <property type="entry name" value="Methionyl/Leucyl_tRNA_Synth"/>
</dbReference>
<dbReference type="PRINTS" id="PR01041">
    <property type="entry name" value="TRNASYNTHMET"/>
</dbReference>
<dbReference type="Pfam" id="PF01406">
    <property type="entry name" value="tRNA-synt_1e"/>
    <property type="match status" value="1"/>
</dbReference>
<dbReference type="NCBIfam" id="TIGR00399">
    <property type="entry name" value="metG_C_term"/>
    <property type="match status" value="1"/>
</dbReference>
<name>A0A1I3CWV4_9FIRM</name>
<dbReference type="PANTHER" id="PTHR43326:SF1">
    <property type="entry name" value="METHIONINE--TRNA LIGASE, MITOCHONDRIAL"/>
    <property type="match status" value="1"/>
</dbReference>
<dbReference type="FunFam" id="2.170.220.10:FF:000002">
    <property type="entry name" value="Methionine--tRNA ligase"/>
    <property type="match status" value="1"/>
</dbReference>
<keyword evidence="11 16" id="KW-0067">ATP-binding</keyword>
<keyword evidence="9 16" id="KW-0547">Nucleotide-binding</keyword>
<evidence type="ECO:0000256" key="9">
    <source>
        <dbReference type="ARBA" id="ARBA00022741"/>
    </source>
</evidence>
<dbReference type="OrthoDB" id="9810191at2"/>
<evidence type="ECO:0000256" key="5">
    <source>
        <dbReference type="ARBA" id="ARBA00022490"/>
    </source>
</evidence>
<evidence type="ECO:0000256" key="17">
    <source>
        <dbReference type="SAM" id="MobiDB-lite"/>
    </source>
</evidence>
<comment type="subunit">
    <text evidence="4 16">Homodimer.</text>
</comment>
<dbReference type="NCBIfam" id="TIGR00398">
    <property type="entry name" value="metG"/>
    <property type="match status" value="1"/>
</dbReference>
<dbReference type="EMBL" id="FOQA01000003">
    <property type="protein sequence ID" value="SFH78943.1"/>
    <property type="molecule type" value="Genomic_DNA"/>
</dbReference>
<dbReference type="EC" id="6.1.1.10" evidence="16"/>
<dbReference type="NCBIfam" id="NF008900">
    <property type="entry name" value="PRK12267.1"/>
    <property type="match status" value="1"/>
</dbReference>
<keyword evidence="12 16" id="KW-0694">RNA-binding</keyword>
<keyword evidence="20" id="KW-1185">Reference proteome</keyword>
<proteinExistence type="inferred from homology"/>
<dbReference type="Proteomes" id="UP000199287">
    <property type="component" value="Unassembled WGS sequence"/>
</dbReference>
<dbReference type="InterPro" id="IPR033911">
    <property type="entry name" value="MetRS_core"/>
</dbReference>
<dbReference type="Gene3D" id="2.40.50.140">
    <property type="entry name" value="Nucleic acid-binding proteins"/>
    <property type="match status" value="1"/>
</dbReference>
<dbReference type="InterPro" id="IPR009080">
    <property type="entry name" value="tRNAsynth_Ia_anticodon-bd"/>
</dbReference>
<dbReference type="AlphaFoldDB" id="A0A1I3CWV4"/>
<keyword evidence="6 16" id="KW-0820">tRNA-binding</keyword>
<evidence type="ECO:0000256" key="8">
    <source>
        <dbReference type="ARBA" id="ARBA00022723"/>
    </source>
</evidence>
<dbReference type="PROSITE" id="PS00178">
    <property type="entry name" value="AA_TRNA_LIGASE_I"/>
    <property type="match status" value="1"/>
</dbReference>
<dbReference type="GO" id="GO:0000049">
    <property type="term" value="F:tRNA binding"/>
    <property type="evidence" value="ECO:0007669"/>
    <property type="project" value="UniProtKB-UniRule"/>
</dbReference>
<dbReference type="CDD" id="cd07957">
    <property type="entry name" value="Anticodon_Ia_Met"/>
    <property type="match status" value="1"/>
</dbReference>
<evidence type="ECO:0000256" key="2">
    <source>
        <dbReference type="ARBA" id="ARBA00004496"/>
    </source>
</evidence>
<comment type="catalytic activity">
    <reaction evidence="15 16">
        <text>tRNA(Met) + L-methionine + ATP = L-methionyl-tRNA(Met) + AMP + diphosphate</text>
        <dbReference type="Rhea" id="RHEA:13481"/>
        <dbReference type="Rhea" id="RHEA-COMP:9667"/>
        <dbReference type="Rhea" id="RHEA-COMP:9698"/>
        <dbReference type="ChEBI" id="CHEBI:30616"/>
        <dbReference type="ChEBI" id="CHEBI:33019"/>
        <dbReference type="ChEBI" id="CHEBI:57844"/>
        <dbReference type="ChEBI" id="CHEBI:78442"/>
        <dbReference type="ChEBI" id="CHEBI:78530"/>
        <dbReference type="ChEBI" id="CHEBI:456215"/>
        <dbReference type="EC" id="6.1.1.10"/>
    </reaction>
</comment>
<evidence type="ECO:0000256" key="4">
    <source>
        <dbReference type="ARBA" id="ARBA00011738"/>
    </source>
</evidence>
<protein>
    <recommendedName>
        <fullName evidence="16">Methionine--tRNA ligase</fullName>
        <ecNumber evidence="16">6.1.1.10</ecNumber>
    </recommendedName>
    <alternativeName>
        <fullName evidence="16">Methionyl-tRNA synthetase</fullName>
        <shortName evidence="16">MetRS</shortName>
    </alternativeName>
</protein>
<evidence type="ECO:0000256" key="10">
    <source>
        <dbReference type="ARBA" id="ARBA00022833"/>
    </source>
</evidence>
<feature type="binding site" evidence="16">
    <location>
        <position position="140"/>
    </location>
    <ligand>
        <name>Zn(2+)</name>
        <dbReference type="ChEBI" id="CHEBI:29105"/>
    </ligand>
</feature>
<dbReference type="HAMAP" id="MF_01228">
    <property type="entry name" value="Met_tRNA_synth_type2"/>
    <property type="match status" value="1"/>
</dbReference>
<dbReference type="SUPFAM" id="SSF52374">
    <property type="entry name" value="Nucleotidylyl transferase"/>
    <property type="match status" value="1"/>
</dbReference>
<dbReference type="SUPFAM" id="SSF47323">
    <property type="entry name" value="Anticodon-binding domain of a subclass of class I aminoacyl-tRNA synthetases"/>
    <property type="match status" value="1"/>
</dbReference>
<dbReference type="InterPro" id="IPR041872">
    <property type="entry name" value="Anticodon_Met"/>
</dbReference>
<organism evidence="19 20">
    <name type="scientific">Tindallia magadiensis</name>
    <dbReference type="NCBI Taxonomy" id="69895"/>
    <lineage>
        <taxon>Bacteria</taxon>
        <taxon>Bacillati</taxon>
        <taxon>Bacillota</taxon>
        <taxon>Clostridia</taxon>
        <taxon>Peptostreptococcales</taxon>
        <taxon>Tindalliaceae</taxon>
        <taxon>Tindallia</taxon>
    </lineage>
</organism>
<dbReference type="FunFam" id="2.40.50.140:FF:000042">
    <property type="entry name" value="Methionine--tRNA ligase"/>
    <property type="match status" value="1"/>
</dbReference>
<dbReference type="InterPro" id="IPR004495">
    <property type="entry name" value="Met-tRNA-synth_bsu_C"/>
</dbReference>
<keyword evidence="10 16" id="KW-0862">Zinc</keyword>
<sequence>MSQEKETHQENKGTFYITTPIYYPSGKLHIGHTYTTVASDVMSRFKREMGYDVTFLTGTDEHGEKIQSTAKAQGMEPKAYVDQMVEDIKKIWESMEISYDIFIRTTDDIHKKGVQKIFQQLYDKGDIYKDEYEGWYCTPCESFWTETQLEEGHKCPDCRREAHITREEAYFFKLSKYQEPLMDYYEKHPEICLPESRKNEMLNNFLKPGLEDLCVSRTSFDWGIPVPFDEKHVIYVWLDALSNYITALGYGSEENPKAYHQYWPADVHLMAKEIVRFHTIIWPAMLMALELPLPKKVFGHGWILFGEDKMSKSKGNIVYPEPFIKRYGIDALKYFLLREFTFGQDGNFTNTLFLQRYNSDLANDLGNLVSRTVAMIEQYNEGIVPTEKQKEALDDELKTLAVSTADQVETLIDDLQFHEALESIWKIVRRSNKYIDETTPWILAKDENQKDRLDTVLKNLAESIRIVSILIKSFMGHTAAEIQQQLGLQESSESMTWEDAKIFDKIPAGTKVKKGEALFKRLKIEQEAKELAADNDAYAQKIQQASGGSKETKAVEEKTEEKEEQAEEKEEITIDDFAKIDLRVALVKEAEKHPKADRLLVLQLQVGEETRQVVSGIAQDYQPEDLVGKTVIYLQNLKPIKLRGIKSQGMIMAAEGDGKLGLLTVDKALPDGSSVS</sequence>
<dbReference type="InterPro" id="IPR002547">
    <property type="entry name" value="tRNA-bd_dom"/>
</dbReference>
<accession>A0A1I3CWV4</accession>
<evidence type="ECO:0000256" key="16">
    <source>
        <dbReference type="HAMAP-Rule" id="MF_01228"/>
    </source>
</evidence>
<evidence type="ECO:0000256" key="12">
    <source>
        <dbReference type="ARBA" id="ARBA00022884"/>
    </source>
</evidence>
<dbReference type="GO" id="GO:0005524">
    <property type="term" value="F:ATP binding"/>
    <property type="evidence" value="ECO:0007669"/>
    <property type="project" value="UniProtKB-UniRule"/>
</dbReference>
<feature type="short sequence motif" description="'HIGH' region" evidence="16">
    <location>
        <begin position="22"/>
        <end position="32"/>
    </location>
</feature>
<keyword evidence="8 16" id="KW-0479">Metal-binding</keyword>
<dbReference type="InterPro" id="IPR032678">
    <property type="entry name" value="tRNA-synt_1_cat_dom"/>
</dbReference>
<keyword evidence="7 16" id="KW-0436">Ligase</keyword>
<dbReference type="InterPro" id="IPR014729">
    <property type="entry name" value="Rossmann-like_a/b/a_fold"/>
</dbReference>
<dbReference type="GO" id="GO:0005737">
    <property type="term" value="C:cytoplasm"/>
    <property type="evidence" value="ECO:0007669"/>
    <property type="project" value="UniProtKB-SubCell"/>
</dbReference>
<comment type="function">
    <text evidence="1 16">Is required not only for elongation of protein synthesis but also for the initiation of all mRNA translation through initiator tRNA(fMet) aminoacylation.</text>
</comment>
<dbReference type="CDD" id="cd02800">
    <property type="entry name" value="tRNA_bind_EcMetRS_like"/>
    <property type="match status" value="1"/>
</dbReference>
<gene>
    <name evidence="16" type="primary">metG</name>
    <name evidence="19" type="ORF">SAMN05192551_10354</name>
</gene>
<feature type="binding site" evidence="16">
    <location>
        <position position="158"/>
    </location>
    <ligand>
        <name>Zn(2+)</name>
        <dbReference type="ChEBI" id="CHEBI:29105"/>
    </ligand>
</feature>
<dbReference type="InterPro" id="IPR001412">
    <property type="entry name" value="aa-tRNA-synth_I_CS"/>
</dbReference>
<evidence type="ECO:0000256" key="1">
    <source>
        <dbReference type="ARBA" id="ARBA00003314"/>
    </source>
</evidence>
<dbReference type="STRING" id="69895.SAMN05192551_10354"/>
<evidence type="ECO:0000256" key="15">
    <source>
        <dbReference type="ARBA" id="ARBA00047364"/>
    </source>
</evidence>
<dbReference type="Pfam" id="PF09334">
    <property type="entry name" value="tRNA-synt_1g"/>
    <property type="match status" value="1"/>
</dbReference>
<dbReference type="Gene3D" id="2.170.220.10">
    <property type="match status" value="1"/>
</dbReference>
<dbReference type="SUPFAM" id="SSF50249">
    <property type="entry name" value="Nucleic acid-binding proteins"/>
    <property type="match status" value="1"/>
</dbReference>
<dbReference type="GO" id="GO:0006431">
    <property type="term" value="P:methionyl-tRNA aminoacylation"/>
    <property type="evidence" value="ECO:0007669"/>
    <property type="project" value="UniProtKB-UniRule"/>
</dbReference>
<comment type="cofactor">
    <cofactor evidence="16">
        <name>Zn(2+)</name>
        <dbReference type="ChEBI" id="CHEBI:29105"/>
    </cofactor>
    <text evidence="16">Binds 1 zinc ion per subunit.</text>
</comment>
<evidence type="ECO:0000313" key="20">
    <source>
        <dbReference type="Proteomes" id="UP000199287"/>
    </source>
</evidence>
<dbReference type="FunFam" id="1.10.730.10:FF:000026">
    <property type="entry name" value="Methionine--tRNA ligase"/>
    <property type="match status" value="1"/>
</dbReference>
<feature type="domain" description="TRNA-binding" evidence="18">
    <location>
        <begin position="576"/>
        <end position="676"/>
    </location>
</feature>
<reference evidence="20" key="1">
    <citation type="submission" date="2016-10" db="EMBL/GenBank/DDBJ databases">
        <authorList>
            <person name="Varghese N."/>
            <person name="Submissions S."/>
        </authorList>
    </citation>
    <scope>NUCLEOTIDE SEQUENCE [LARGE SCALE GENOMIC DNA]</scope>
    <source>
        <strain evidence="20">Z-7934</strain>
    </source>
</reference>
<dbReference type="CDD" id="cd00814">
    <property type="entry name" value="MetRS_core"/>
    <property type="match status" value="1"/>
</dbReference>
<comment type="caution">
    <text evidence="16">Lacks conserved residue(s) required for the propagation of feature annotation.</text>
</comment>
<dbReference type="InterPro" id="IPR023457">
    <property type="entry name" value="Met-tRNA_synth_2"/>
</dbReference>
<dbReference type="InterPro" id="IPR014758">
    <property type="entry name" value="Met-tRNA_synth"/>
</dbReference>
<dbReference type="PANTHER" id="PTHR43326">
    <property type="entry name" value="METHIONYL-TRNA SYNTHETASE"/>
    <property type="match status" value="1"/>
</dbReference>
<feature type="compositionally biased region" description="Basic and acidic residues" evidence="17">
    <location>
        <begin position="550"/>
        <end position="561"/>
    </location>
</feature>
<dbReference type="GO" id="GO:0004825">
    <property type="term" value="F:methionine-tRNA ligase activity"/>
    <property type="evidence" value="ECO:0007669"/>
    <property type="project" value="UniProtKB-UniRule"/>
</dbReference>